<organism evidence="1 2">
    <name type="scientific">Undibacterium umbellatum</name>
    <dbReference type="NCBI Taxonomy" id="2762300"/>
    <lineage>
        <taxon>Bacteria</taxon>
        <taxon>Pseudomonadati</taxon>
        <taxon>Pseudomonadota</taxon>
        <taxon>Betaproteobacteria</taxon>
        <taxon>Burkholderiales</taxon>
        <taxon>Oxalobacteraceae</taxon>
        <taxon>Undibacterium</taxon>
    </lineage>
</organism>
<dbReference type="EMBL" id="JACOFX010000004">
    <property type="protein sequence ID" value="MBC3907970.1"/>
    <property type="molecule type" value="Genomic_DNA"/>
</dbReference>
<evidence type="ECO:0000313" key="1">
    <source>
        <dbReference type="EMBL" id="MBC3907970.1"/>
    </source>
</evidence>
<name>A0ABR6Z893_9BURK</name>
<dbReference type="RefSeq" id="WP_186953525.1">
    <property type="nucleotide sequence ID" value="NZ_JACOFX010000004.1"/>
</dbReference>
<accession>A0ABR6Z893</accession>
<protein>
    <submittedName>
        <fullName evidence="1">Uncharacterized protein</fullName>
    </submittedName>
</protein>
<comment type="caution">
    <text evidence="1">The sequence shown here is derived from an EMBL/GenBank/DDBJ whole genome shotgun (WGS) entry which is preliminary data.</text>
</comment>
<sequence length="231" mass="27006">MDIQFEEIEEFQDLYLKLAQIGCDVEFAPLRIPVGMPVTVETHRQAILFASQLMQKRCDQLKQRLSEAYDYQERFKPDHIQLAVHAHLLDAPLAMSRQQFLGQACDLEQRRLVLKSKGKQFPLWAFWFGDDEIPKNRIALNSLYGDEPSFTDMFCEPEHGLNGDNAKINSAYFETIDCLFNGMHGEQDIYAWNPDCTEYLNHDDHRAQRYLWTFHQRDSDRIIVILMVSGD</sequence>
<reference evidence="1 2" key="1">
    <citation type="submission" date="2020-08" db="EMBL/GenBank/DDBJ databases">
        <title>Novel species isolated from subtropical streams in China.</title>
        <authorList>
            <person name="Lu H."/>
        </authorList>
    </citation>
    <scope>NUCLEOTIDE SEQUENCE [LARGE SCALE GENOMIC DNA]</scope>
    <source>
        <strain evidence="1 2">NL8W</strain>
    </source>
</reference>
<keyword evidence="2" id="KW-1185">Reference proteome</keyword>
<dbReference type="Proteomes" id="UP000646911">
    <property type="component" value="Unassembled WGS sequence"/>
</dbReference>
<evidence type="ECO:0000313" key="2">
    <source>
        <dbReference type="Proteomes" id="UP000646911"/>
    </source>
</evidence>
<gene>
    <name evidence="1" type="ORF">H8L47_10355</name>
</gene>
<proteinExistence type="predicted"/>